<dbReference type="AlphaFoldDB" id="A0A1X2IY62"/>
<dbReference type="EMBL" id="MCGE01000002">
    <property type="protein sequence ID" value="ORZ24230.1"/>
    <property type="molecule type" value="Genomic_DNA"/>
</dbReference>
<dbReference type="OrthoDB" id="2271013at2759"/>
<gene>
    <name evidence="3" type="ORF">BCR42DRAFT_87532</name>
</gene>
<evidence type="ECO:0000313" key="3">
    <source>
        <dbReference type="EMBL" id="ORZ24230.1"/>
    </source>
</evidence>
<protein>
    <submittedName>
        <fullName evidence="3">Uncharacterized protein</fullName>
    </submittedName>
</protein>
<reference evidence="3 4" key="1">
    <citation type="submission" date="2016-07" db="EMBL/GenBank/DDBJ databases">
        <title>Pervasive Adenine N6-methylation of Active Genes in Fungi.</title>
        <authorList>
            <consortium name="DOE Joint Genome Institute"/>
            <person name="Mondo S.J."/>
            <person name="Dannebaum R.O."/>
            <person name="Kuo R.C."/>
            <person name="Labutti K."/>
            <person name="Haridas S."/>
            <person name="Kuo A."/>
            <person name="Salamov A."/>
            <person name="Ahrendt S.R."/>
            <person name="Lipzen A."/>
            <person name="Sullivan W."/>
            <person name="Andreopoulos W.B."/>
            <person name="Clum A."/>
            <person name="Lindquist E."/>
            <person name="Daum C."/>
            <person name="Ramamoorthy G.K."/>
            <person name="Gryganskyi A."/>
            <person name="Culley D."/>
            <person name="Magnuson J.K."/>
            <person name="James T.Y."/>
            <person name="O'Malley M.A."/>
            <person name="Stajich J.E."/>
            <person name="Spatafora J.W."/>
            <person name="Visel A."/>
            <person name="Grigoriev I.V."/>
        </authorList>
    </citation>
    <scope>NUCLEOTIDE SEQUENCE [LARGE SCALE GENOMIC DNA]</scope>
    <source>
        <strain evidence="3 4">NRRL 1336</strain>
    </source>
</reference>
<accession>A0A1X2IY62</accession>
<keyword evidence="4" id="KW-1185">Reference proteome</keyword>
<feature type="transmembrane region" description="Helical" evidence="2">
    <location>
        <begin position="47"/>
        <end position="67"/>
    </location>
</feature>
<proteinExistence type="predicted"/>
<keyword evidence="2" id="KW-0472">Membrane</keyword>
<evidence type="ECO:0000256" key="2">
    <source>
        <dbReference type="SAM" id="Phobius"/>
    </source>
</evidence>
<sequence length="159" mass="17843">MYGLCVLSNYLFFLALVPMVAHCDYFRNYLLPRLAHLLHLSKVPVDQHLLAVSLVTFFVYFFLYLAMDVIQTINTLSSACRQRRVSTHARTTSTSTSTSITTKRTTTTQSISGYAPSLDGSQSTLSTCNISTGVNRAHQQLVHYYPGNQQNQLQKLGIM</sequence>
<evidence type="ECO:0000313" key="4">
    <source>
        <dbReference type="Proteomes" id="UP000193560"/>
    </source>
</evidence>
<comment type="caution">
    <text evidence="3">The sequence shown here is derived from an EMBL/GenBank/DDBJ whole genome shotgun (WGS) entry which is preliminary data.</text>
</comment>
<keyword evidence="2" id="KW-0812">Transmembrane</keyword>
<name>A0A1X2IY62_9FUNG</name>
<evidence type="ECO:0000256" key="1">
    <source>
        <dbReference type="SAM" id="MobiDB-lite"/>
    </source>
</evidence>
<feature type="compositionally biased region" description="Low complexity" evidence="1">
    <location>
        <begin position="88"/>
        <end position="112"/>
    </location>
</feature>
<feature type="region of interest" description="Disordered" evidence="1">
    <location>
        <begin position="87"/>
        <end position="122"/>
    </location>
</feature>
<organism evidence="3 4">
    <name type="scientific">Absidia repens</name>
    <dbReference type="NCBI Taxonomy" id="90262"/>
    <lineage>
        <taxon>Eukaryota</taxon>
        <taxon>Fungi</taxon>
        <taxon>Fungi incertae sedis</taxon>
        <taxon>Mucoromycota</taxon>
        <taxon>Mucoromycotina</taxon>
        <taxon>Mucoromycetes</taxon>
        <taxon>Mucorales</taxon>
        <taxon>Cunninghamellaceae</taxon>
        <taxon>Absidia</taxon>
    </lineage>
</organism>
<dbReference type="Proteomes" id="UP000193560">
    <property type="component" value="Unassembled WGS sequence"/>
</dbReference>
<keyword evidence="2" id="KW-1133">Transmembrane helix</keyword>